<sequence>MKRKLTGLLMFALLGMGMTGCGTLQQGTRVKIATTGFSLYRSWLTIHNDAPRTTAKPLYRGNGIISEYTAGKRDPKSLWLGREKLNQKAVMLSFGNHYSLPLPWNGTGQYRRETLSLEIKKAGKFIGTYTCYVDVPPDRDVSVDIHFGKRELHYVETQGYLSEQCGKTGWGWGW</sequence>
<dbReference type="STRING" id="1798404.A3B92_00950"/>
<proteinExistence type="predicted"/>
<evidence type="ECO:0008006" key="4">
    <source>
        <dbReference type="Google" id="ProtNLM"/>
    </source>
</evidence>
<dbReference type="PROSITE" id="PS51257">
    <property type="entry name" value="PROKAR_LIPOPROTEIN"/>
    <property type="match status" value="1"/>
</dbReference>
<gene>
    <name evidence="2" type="ORF">A3B92_00950</name>
</gene>
<accession>A0A1G1ZHM2</accession>
<name>A0A1G1ZHM2_9BACT</name>
<protein>
    <recommendedName>
        <fullName evidence="4">Lipoprotein</fullName>
    </recommendedName>
</protein>
<comment type="caution">
    <text evidence="2">The sequence shown here is derived from an EMBL/GenBank/DDBJ whole genome shotgun (WGS) entry which is preliminary data.</text>
</comment>
<evidence type="ECO:0000256" key="1">
    <source>
        <dbReference type="SAM" id="SignalP"/>
    </source>
</evidence>
<dbReference type="Proteomes" id="UP000177960">
    <property type="component" value="Unassembled WGS sequence"/>
</dbReference>
<feature type="chain" id="PRO_5009581809" description="Lipoprotein" evidence="1">
    <location>
        <begin position="21"/>
        <end position="174"/>
    </location>
</feature>
<organism evidence="2 3">
    <name type="scientific">Candidatus Harrisonbacteria bacterium RIFCSPHIGHO2_02_FULL_42_16</name>
    <dbReference type="NCBI Taxonomy" id="1798404"/>
    <lineage>
        <taxon>Bacteria</taxon>
        <taxon>Candidatus Harrisoniibacteriota</taxon>
    </lineage>
</organism>
<dbReference type="AlphaFoldDB" id="A0A1G1ZHM2"/>
<feature type="signal peptide" evidence="1">
    <location>
        <begin position="1"/>
        <end position="20"/>
    </location>
</feature>
<evidence type="ECO:0000313" key="2">
    <source>
        <dbReference type="EMBL" id="OGY64098.1"/>
    </source>
</evidence>
<keyword evidence="1" id="KW-0732">Signal</keyword>
<evidence type="ECO:0000313" key="3">
    <source>
        <dbReference type="Proteomes" id="UP000177960"/>
    </source>
</evidence>
<dbReference type="EMBL" id="MHJG01000009">
    <property type="protein sequence ID" value="OGY64098.1"/>
    <property type="molecule type" value="Genomic_DNA"/>
</dbReference>
<reference evidence="2 3" key="1">
    <citation type="journal article" date="2016" name="Nat. Commun.">
        <title>Thousands of microbial genomes shed light on interconnected biogeochemical processes in an aquifer system.</title>
        <authorList>
            <person name="Anantharaman K."/>
            <person name="Brown C.T."/>
            <person name="Hug L.A."/>
            <person name="Sharon I."/>
            <person name="Castelle C.J."/>
            <person name="Probst A.J."/>
            <person name="Thomas B.C."/>
            <person name="Singh A."/>
            <person name="Wilkins M.J."/>
            <person name="Karaoz U."/>
            <person name="Brodie E.L."/>
            <person name="Williams K.H."/>
            <person name="Hubbard S.S."/>
            <person name="Banfield J.F."/>
        </authorList>
    </citation>
    <scope>NUCLEOTIDE SEQUENCE [LARGE SCALE GENOMIC DNA]</scope>
</reference>